<gene>
    <name evidence="2" type="ORF">E7Z59_03075</name>
</gene>
<organism evidence="2 3">
    <name type="scientific">Robertkochia marina</name>
    <dbReference type="NCBI Taxonomy" id="1227945"/>
    <lineage>
        <taxon>Bacteria</taxon>
        <taxon>Pseudomonadati</taxon>
        <taxon>Bacteroidota</taxon>
        <taxon>Flavobacteriia</taxon>
        <taxon>Flavobacteriales</taxon>
        <taxon>Flavobacteriaceae</taxon>
        <taxon>Robertkochia</taxon>
    </lineage>
</organism>
<evidence type="ECO:0000313" key="3">
    <source>
        <dbReference type="Proteomes" id="UP000305939"/>
    </source>
</evidence>
<comment type="caution">
    <text evidence="2">The sequence shown here is derived from an EMBL/GenBank/DDBJ whole genome shotgun (WGS) entry which is preliminary data.</text>
</comment>
<protein>
    <submittedName>
        <fullName evidence="2">Type IX secretion system membrane protein PorP/SprF</fullName>
    </submittedName>
</protein>
<dbReference type="EMBL" id="SSMC01000001">
    <property type="protein sequence ID" value="THD70014.1"/>
    <property type="molecule type" value="Genomic_DNA"/>
</dbReference>
<dbReference type="InterPro" id="IPR019861">
    <property type="entry name" value="PorP/SprF_Bacteroidetes"/>
</dbReference>
<dbReference type="RefSeq" id="WP_136335500.1">
    <property type="nucleotide sequence ID" value="NZ_QXMP01000001.1"/>
</dbReference>
<feature type="signal peptide" evidence="1">
    <location>
        <begin position="1"/>
        <end position="18"/>
    </location>
</feature>
<dbReference type="OrthoDB" id="648347at2"/>
<name>A0A4S3M493_9FLAO</name>
<dbReference type="Proteomes" id="UP000305939">
    <property type="component" value="Unassembled WGS sequence"/>
</dbReference>
<evidence type="ECO:0000256" key="1">
    <source>
        <dbReference type="SAM" id="SignalP"/>
    </source>
</evidence>
<sequence>MKKLIYAAIALLGITASAQELTLPTFTQYTSDNEFVISPTYAGIGDFVKVRGNALTQWVGIRDAPDTQTLVGDVRLGQRSGTGVLFYNDRNGFTSQMGARLSFAHHLTLNNMDDKFLSFGLSYNVNQFRIDINQFDPNADPSITDDRATTNHNFDVGILYRHGSFFASLNAANILNKDLNVFAISEPNRLRNYYLYTGYRYKEKITSSWEYEPSVFFQLFESDGRSSTDVNFKVRYWKFQDERDEEYYWFGLTYRFLNDQFLNPWNIGPMGGLKKGGFYVGYSYQVIFNEIQLYSTGTHVLTVGVDLFQGVSNCKCTMR</sequence>
<proteinExistence type="predicted"/>
<evidence type="ECO:0000313" key="2">
    <source>
        <dbReference type="EMBL" id="THD70014.1"/>
    </source>
</evidence>
<dbReference type="NCBIfam" id="TIGR03519">
    <property type="entry name" value="T9SS_PorP_fam"/>
    <property type="match status" value="1"/>
</dbReference>
<feature type="chain" id="PRO_5020196931" evidence="1">
    <location>
        <begin position="19"/>
        <end position="319"/>
    </location>
</feature>
<keyword evidence="1" id="KW-0732">Signal</keyword>
<reference evidence="2 3" key="1">
    <citation type="submission" date="2019-04" db="EMBL/GenBank/DDBJ databases">
        <title>Draft genome sequence of Robertkochia marina CC-AMO-30D.</title>
        <authorList>
            <person name="Hameed A."/>
            <person name="Lin S.-Y."/>
            <person name="Shahina M."/>
            <person name="Lai W.-A."/>
            <person name="Young C.-C."/>
        </authorList>
    </citation>
    <scope>NUCLEOTIDE SEQUENCE [LARGE SCALE GENOMIC DNA]</scope>
    <source>
        <strain evidence="2 3">CC-AMO-30D</strain>
    </source>
</reference>
<dbReference type="Pfam" id="PF11751">
    <property type="entry name" value="PorP_SprF"/>
    <property type="match status" value="1"/>
</dbReference>
<accession>A0A4S3M493</accession>
<keyword evidence="3" id="KW-1185">Reference proteome</keyword>
<dbReference type="AlphaFoldDB" id="A0A4S3M493"/>